<evidence type="ECO:0000259" key="8">
    <source>
        <dbReference type="SMART" id="SM01210"/>
    </source>
</evidence>
<dbReference type="InterPro" id="IPR020560">
    <property type="entry name" value="PRibGlycinamide_synth_C-dom"/>
</dbReference>
<keyword evidence="2" id="KW-0547">Nucleotide-binding</keyword>
<dbReference type="Gene3D" id="3.30.470.20">
    <property type="entry name" value="ATP-grasp fold, B domain"/>
    <property type="match status" value="1"/>
</dbReference>
<dbReference type="AlphaFoldDB" id="A0A1G2P294"/>
<keyword evidence="4" id="KW-0067">ATP-binding</keyword>
<sequence>MKILFITNDLIAGSVAHELVKEGHDVKLYIKERDRRGNLDNIVKKISNWRTELKWVGKDGLIVFDDIGYGHTQEKLRKQGYTVFGGCEKGDMLETDREYGQKIFFECGMKTVELRDFDDMDDAVIYAKEHKKAWVIKQNDHAAKSLNYVSHFSDGRDAIGVLKNYLQNKSVNRERITLHERVEGVEIGIGRYFNGKDWIGPIEYNLEHKKFFPGDIGPTTSEMGTLGWYDDDEKNKLYVESVAKFKNYLASINFKGDFEINCIVNENGIYPLEATPRMGSPIVHLHTEIHESHWGEFLYAIAKGDNYKLKWNRGFGIVLVMAVPPFPYAKKMKGSIFYGMNIYFDNVNEEEFEHIHFEEVSIRSNHISRPDSGKYYISDSRGYVLYVTGIGETVEIAQEKVYTLANKIIIPKVIYRHDIGTKFINQSRSLLKRWGYF</sequence>
<dbReference type="InterPro" id="IPR000115">
    <property type="entry name" value="PRibGlycinamide_synth"/>
</dbReference>
<dbReference type="PANTHER" id="PTHR43472:SF1">
    <property type="entry name" value="PHOSPHORIBOSYLAMINE--GLYCINE LIGASE, CHLOROPLASTIC"/>
    <property type="match status" value="1"/>
</dbReference>
<evidence type="ECO:0000256" key="5">
    <source>
        <dbReference type="ARBA" id="ARBA00038345"/>
    </source>
</evidence>
<evidence type="ECO:0000256" key="3">
    <source>
        <dbReference type="ARBA" id="ARBA00022755"/>
    </source>
</evidence>
<dbReference type="GO" id="GO:0006164">
    <property type="term" value="P:purine nucleotide biosynthetic process"/>
    <property type="evidence" value="ECO:0007669"/>
    <property type="project" value="UniProtKB-KW"/>
</dbReference>
<dbReference type="GO" id="GO:0005524">
    <property type="term" value="F:ATP binding"/>
    <property type="evidence" value="ECO:0007669"/>
    <property type="project" value="UniProtKB-KW"/>
</dbReference>
<reference evidence="9 10" key="1">
    <citation type="journal article" date="2016" name="Nat. Commun.">
        <title>Thousands of microbial genomes shed light on interconnected biogeochemical processes in an aquifer system.</title>
        <authorList>
            <person name="Anantharaman K."/>
            <person name="Brown C.T."/>
            <person name="Hug L.A."/>
            <person name="Sharon I."/>
            <person name="Castelle C.J."/>
            <person name="Probst A.J."/>
            <person name="Thomas B.C."/>
            <person name="Singh A."/>
            <person name="Wilkins M.J."/>
            <person name="Karaoz U."/>
            <person name="Brodie E.L."/>
            <person name="Williams K.H."/>
            <person name="Hubbard S.S."/>
            <person name="Banfield J.F."/>
        </authorList>
    </citation>
    <scope>NUCLEOTIDE SEQUENCE [LARGE SCALE GENOMIC DNA]</scope>
</reference>
<gene>
    <name evidence="9" type="ORF">A3G52_00980</name>
</gene>
<keyword evidence="1" id="KW-0436">Ligase</keyword>
<dbReference type="InterPro" id="IPR020561">
    <property type="entry name" value="PRibGlycinamid_synth_ATP-grasp"/>
</dbReference>
<dbReference type="GO" id="GO:0009113">
    <property type="term" value="P:purine nucleobase biosynthetic process"/>
    <property type="evidence" value="ECO:0007669"/>
    <property type="project" value="InterPro"/>
</dbReference>
<comment type="caution">
    <text evidence="9">The sequence shown here is derived from an EMBL/GenBank/DDBJ whole genome shotgun (WGS) entry which is preliminary data.</text>
</comment>
<organism evidence="9 10">
    <name type="scientific">Candidatus Taylorbacteria bacterium RIFCSPLOWO2_12_FULL_43_20</name>
    <dbReference type="NCBI Taxonomy" id="1802332"/>
    <lineage>
        <taxon>Bacteria</taxon>
        <taxon>Candidatus Tayloriibacteriota</taxon>
    </lineage>
</organism>
<evidence type="ECO:0000256" key="2">
    <source>
        <dbReference type="ARBA" id="ARBA00022741"/>
    </source>
</evidence>
<evidence type="ECO:0000313" key="10">
    <source>
        <dbReference type="Proteomes" id="UP000177269"/>
    </source>
</evidence>
<dbReference type="GO" id="GO:0004637">
    <property type="term" value="F:phosphoribosylamine-glycine ligase activity"/>
    <property type="evidence" value="ECO:0007669"/>
    <property type="project" value="InterPro"/>
</dbReference>
<evidence type="ECO:0000256" key="1">
    <source>
        <dbReference type="ARBA" id="ARBA00022598"/>
    </source>
</evidence>
<dbReference type="SUPFAM" id="SSF51246">
    <property type="entry name" value="Rudiment single hybrid motif"/>
    <property type="match status" value="1"/>
</dbReference>
<dbReference type="Pfam" id="PF01071">
    <property type="entry name" value="GARS_A"/>
    <property type="match status" value="1"/>
</dbReference>
<accession>A0A1G2P294</accession>
<name>A0A1G2P294_9BACT</name>
<dbReference type="InterPro" id="IPR011054">
    <property type="entry name" value="Rudment_hybrid_motif"/>
</dbReference>
<dbReference type="Gene3D" id="3.90.600.10">
    <property type="entry name" value="Phosphoribosylglycinamide synthetase, C-terminal domain"/>
    <property type="match status" value="1"/>
</dbReference>
<dbReference type="SUPFAM" id="SSF56059">
    <property type="entry name" value="Glutathione synthetase ATP-binding domain-like"/>
    <property type="match status" value="1"/>
</dbReference>
<evidence type="ECO:0000256" key="6">
    <source>
        <dbReference type="ARBA" id="ARBA00042242"/>
    </source>
</evidence>
<comment type="similarity">
    <text evidence="5">Belongs to the GARS family.</text>
</comment>
<dbReference type="SMART" id="SM01210">
    <property type="entry name" value="GARS_C"/>
    <property type="match status" value="1"/>
</dbReference>
<dbReference type="EMBL" id="MHSK01000027">
    <property type="protein sequence ID" value="OHA41701.1"/>
    <property type="molecule type" value="Genomic_DNA"/>
</dbReference>
<evidence type="ECO:0000256" key="7">
    <source>
        <dbReference type="ARBA" id="ARBA00042864"/>
    </source>
</evidence>
<dbReference type="InterPro" id="IPR037123">
    <property type="entry name" value="PRibGlycinamide_synth_C_sf"/>
</dbReference>
<evidence type="ECO:0000313" key="9">
    <source>
        <dbReference type="EMBL" id="OHA41701.1"/>
    </source>
</evidence>
<protein>
    <recommendedName>
        <fullName evidence="6">Glycinamide ribonucleotide synthetase</fullName>
    </recommendedName>
    <alternativeName>
        <fullName evidence="7">Phosphoribosylglycinamide synthetase</fullName>
    </alternativeName>
</protein>
<feature type="domain" description="Phosphoribosylglycinamide synthetase C-domain" evidence="8">
    <location>
        <begin position="315"/>
        <end position="424"/>
    </location>
</feature>
<keyword evidence="3" id="KW-0658">Purine biosynthesis</keyword>
<dbReference type="Proteomes" id="UP000177269">
    <property type="component" value="Unassembled WGS sequence"/>
</dbReference>
<evidence type="ECO:0000256" key="4">
    <source>
        <dbReference type="ARBA" id="ARBA00022840"/>
    </source>
</evidence>
<dbReference type="PANTHER" id="PTHR43472">
    <property type="entry name" value="PHOSPHORIBOSYLAMINE--GLYCINE LIGASE"/>
    <property type="match status" value="1"/>
</dbReference>
<proteinExistence type="inferred from homology"/>